<reference evidence="2 3" key="1">
    <citation type="journal article" date="2015" name="Nat. Commun.">
        <title>Lucilia cuprina genome unlocks parasitic fly biology to underpin future interventions.</title>
        <authorList>
            <person name="Anstead C.A."/>
            <person name="Korhonen P.K."/>
            <person name="Young N.D."/>
            <person name="Hall R.S."/>
            <person name="Jex A.R."/>
            <person name="Murali S.C."/>
            <person name="Hughes D.S."/>
            <person name="Lee S.F."/>
            <person name="Perry T."/>
            <person name="Stroehlein A.J."/>
            <person name="Ansell B.R."/>
            <person name="Breugelmans B."/>
            <person name="Hofmann A."/>
            <person name="Qu J."/>
            <person name="Dugan S."/>
            <person name="Lee S.L."/>
            <person name="Chao H."/>
            <person name="Dinh H."/>
            <person name="Han Y."/>
            <person name="Doddapaneni H.V."/>
            <person name="Worley K.C."/>
            <person name="Muzny D.M."/>
            <person name="Ioannidis P."/>
            <person name="Waterhouse R.M."/>
            <person name="Zdobnov E.M."/>
            <person name="James P.J."/>
            <person name="Bagnall N.H."/>
            <person name="Kotze A.C."/>
            <person name="Gibbs R.A."/>
            <person name="Richards S."/>
            <person name="Batterham P."/>
            <person name="Gasser R.B."/>
        </authorList>
    </citation>
    <scope>NUCLEOTIDE SEQUENCE [LARGE SCALE GENOMIC DNA]</scope>
    <source>
        <strain evidence="2 3">LS</strain>
        <tissue evidence="2">Full body</tissue>
    </source>
</reference>
<keyword evidence="3" id="KW-1185">Reference proteome</keyword>
<dbReference type="AlphaFoldDB" id="A0A0L0BVD2"/>
<dbReference type="EMBL" id="JRES01001284">
    <property type="protein sequence ID" value="KNC23943.1"/>
    <property type="molecule type" value="Genomic_DNA"/>
</dbReference>
<proteinExistence type="predicted"/>
<protein>
    <submittedName>
        <fullName evidence="2">Uncharacterized protein</fullName>
    </submittedName>
</protein>
<sequence>MISGKDKDKILLNGIVGLIATGDSAILQGVTMFDKLAKKRKTHLNVVTKFQRQHHQQQAAIRNIGGKIRNYTELPNNTKSGMVDHMIPSTNPHDKNVDYKAFYLFFNHKRAKELFAGVLEFNGAEFYLTSSSFNIRPDCGLSPELSCLLKPKVVYKIRL</sequence>
<name>A0A0L0BVD2_LUCCU</name>
<keyword evidence="1" id="KW-1133">Transmembrane helix</keyword>
<keyword evidence="1" id="KW-0812">Transmembrane</keyword>
<feature type="transmembrane region" description="Helical" evidence="1">
    <location>
        <begin position="12"/>
        <end position="33"/>
    </location>
</feature>
<organism evidence="2 3">
    <name type="scientific">Lucilia cuprina</name>
    <name type="common">Green bottle fly</name>
    <name type="synonym">Australian sheep blowfly</name>
    <dbReference type="NCBI Taxonomy" id="7375"/>
    <lineage>
        <taxon>Eukaryota</taxon>
        <taxon>Metazoa</taxon>
        <taxon>Ecdysozoa</taxon>
        <taxon>Arthropoda</taxon>
        <taxon>Hexapoda</taxon>
        <taxon>Insecta</taxon>
        <taxon>Pterygota</taxon>
        <taxon>Neoptera</taxon>
        <taxon>Endopterygota</taxon>
        <taxon>Diptera</taxon>
        <taxon>Brachycera</taxon>
        <taxon>Muscomorpha</taxon>
        <taxon>Oestroidea</taxon>
        <taxon>Calliphoridae</taxon>
        <taxon>Luciliinae</taxon>
        <taxon>Lucilia</taxon>
    </lineage>
</organism>
<keyword evidence="1" id="KW-0472">Membrane</keyword>
<evidence type="ECO:0000256" key="1">
    <source>
        <dbReference type="SAM" id="Phobius"/>
    </source>
</evidence>
<evidence type="ECO:0000313" key="3">
    <source>
        <dbReference type="Proteomes" id="UP000037069"/>
    </source>
</evidence>
<gene>
    <name evidence="2" type="ORF">FF38_01001</name>
</gene>
<accession>A0A0L0BVD2</accession>
<evidence type="ECO:0000313" key="2">
    <source>
        <dbReference type="EMBL" id="KNC23943.1"/>
    </source>
</evidence>
<comment type="caution">
    <text evidence="2">The sequence shown here is derived from an EMBL/GenBank/DDBJ whole genome shotgun (WGS) entry which is preliminary data.</text>
</comment>
<dbReference type="Proteomes" id="UP000037069">
    <property type="component" value="Unassembled WGS sequence"/>
</dbReference>